<evidence type="ECO:0000256" key="1">
    <source>
        <dbReference type="ARBA" id="ARBA00022679"/>
    </source>
</evidence>
<dbReference type="InterPro" id="IPR023313">
    <property type="entry name" value="UBQ-conjugating_AS"/>
</dbReference>
<reference evidence="7" key="1">
    <citation type="submission" date="2022-11" db="UniProtKB">
        <authorList>
            <consortium name="WormBaseParasite"/>
        </authorList>
    </citation>
    <scope>IDENTIFICATION</scope>
</reference>
<dbReference type="Gene3D" id="3.10.110.10">
    <property type="entry name" value="Ubiquitin Conjugating Enzyme"/>
    <property type="match status" value="1"/>
</dbReference>
<dbReference type="Pfam" id="PF00179">
    <property type="entry name" value="UQ_con"/>
    <property type="match status" value="1"/>
</dbReference>
<keyword evidence="2 4" id="KW-0833">Ubl conjugation pathway</keyword>
<evidence type="ECO:0000313" key="7">
    <source>
        <dbReference type="WBParaSite" id="jg22259"/>
    </source>
</evidence>
<sequence>MCNIFHPNIYPDGRVCISILHSPGDDPTAMKQAQKDVLSLLAEPNVESPANVDAAKMWREDRPQFKKIADNLVRKTLGLVVKSEKKQV</sequence>
<keyword evidence="4" id="KW-0067">ATP-binding</keyword>
<feature type="active site" description="Glycyl thioester intermediate" evidence="3">
    <location>
        <position position="16"/>
    </location>
</feature>
<accession>A0A915DS10</accession>
<feature type="domain" description="UBC core" evidence="5">
    <location>
        <begin position="1"/>
        <end position="78"/>
    </location>
</feature>
<dbReference type="InterPro" id="IPR016135">
    <property type="entry name" value="UBQ-conjugating_enzyme/RWD"/>
</dbReference>
<organism evidence="6 7">
    <name type="scientific">Ditylenchus dipsaci</name>
    <dbReference type="NCBI Taxonomy" id="166011"/>
    <lineage>
        <taxon>Eukaryota</taxon>
        <taxon>Metazoa</taxon>
        <taxon>Ecdysozoa</taxon>
        <taxon>Nematoda</taxon>
        <taxon>Chromadorea</taxon>
        <taxon>Rhabditida</taxon>
        <taxon>Tylenchina</taxon>
        <taxon>Tylenchomorpha</taxon>
        <taxon>Sphaerularioidea</taxon>
        <taxon>Anguinidae</taxon>
        <taxon>Anguininae</taxon>
        <taxon>Ditylenchus</taxon>
    </lineage>
</organism>
<dbReference type="PROSITE" id="PS00183">
    <property type="entry name" value="UBC_1"/>
    <property type="match status" value="1"/>
</dbReference>
<keyword evidence="1" id="KW-0808">Transferase</keyword>
<evidence type="ECO:0000256" key="4">
    <source>
        <dbReference type="RuleBase" id="RU362109"/>
    </source>
</evidence>
<dbReference type="Proteomes" id="UP000887574">
    <property type="component" value="Unplaced"/>
</dbReference>
<dbReference type="GO" id="GO:0016740">
    <property type="term" value="F:transferase activity"/>
    <property type="evidence" value="ECO:0007669"/>
    <property type="project" value="UniProtKB-KW"/>
</dbReference>
<keyword evidence="4" id="KW-0547">Nucleotide-binding</keyword>
<dbReference type="InterPro" id="IPR050113">
    <property type="entry name" value="Ub_conjugating_enzyme"/>
</dbReference>
<name>A0A915DS10_9BILA</name>
<comment type="similarity">
    <text evidence="4">Belongs to the ubiquitin-conjugating enzyme family.</text>
</comment>
<dbReference type="GO" id="GO:0032446">
    <property type="term" value="P:protein modification by small protein conjugation"/>
    <property type="evidence" value="ECO:0007669"/>
    <property type="project" value="UniProtKB-ARBA"/>
</dbReference>
<dbReference type="SUPFAM" id="SSF54495">
    <property type="entry name" value="UBC-like"/>
    <property type="match status" value="1"/>
</dbReference>
<protein>
    <submittedName>
        <fullName evidence="7">UBC core domain-containing protein</fullName>
    </submittedName>
</protein>
<evidence type="ECO:0000313" key="6">
    <source>
        <dbReference type="Proteomes" id="UP000887574"/>
    </source>
</evidence>
<evidence type="ECO:0000256" key="2">
    <source>
        <dbReference type="ARBA" id="ARBA00022786"/>
    </source>
</evidence>
<dbReference type="PROSITE" id="PS50127">
    <property type="entry name" value="UBC_2"/>
    <property type="match status" value="1"/>
</dbReference>
<keyword evidence="6" id="KW-1185">Reference proteome</keyword>
<dbReference type="InterPro" id="IPR000608">
    <property type="entry name" value="UBC"/>
</dbReference>
<dbReference type="WBParaSite" id="jg22259">
    <property type="protein sequence ID" value="jg22259"/>
    <property type="gene ID" value="jg22259"/>
</dbReference>
<dbReference type="AlphaFoldDB" id="A0A915DS10"/>
<evidence type="ECO:0000259" key="5">
    <source>
        <dbReference type="PROSITE" id="PS50127"/>
    </source>
</evidence>
<dbReference type="PANTHER" id="PTHR24067">
    <property type="entry name" value="UBIQUITIN-CONJUGATING ENZYME E2"/>
    <property type="match status" value="1"/>
</dbReference>
<dbReference type="GO" id="GO:0005524">
    <property type="term" value="F:ATP binding"/>
    <property type="evidence" value="ECO:0007669"/>
    <property type="project" value="UniProtKB-UniRule"/>
</dbReference>
<evidence type="ECO:0000256" key="3">
    <source>
        <dbReference type="PROSITE-ProRule" id="PRU10133"/>
    </source>
</evidence>
<proteinExistence type="inferred from homology"/>